<evidence type="ECO:0000256" key="1">
    <source>
        <dbReference type="SAM" id="MobiDB-lite"/>
    </source>
</evidence>
<organism evidence="2 3">
    <name type="scientific">Mugilogobius chulae</name>
    <name type="common">yellowstripe goby</name>
    <dbReference type="NCBI Taxonomy" id="88201"/>
    <lineage>
        <taxon>Eukaryota</taxon>
        <taxon>Metazoa</taxon>
        <taxon>Chordata</taxon>
        <taxon>Craniata</taxon>
        <taxon>Vertebrata</taxon>
        <taxon>Euteleostomi</taxon>
        <taxon>Actinopterygii</taxon>
        <taxon>Neopterygii</taxon>
        <taxon>Teleostei</taxon>
        <taxon>Neoteleostei</taxon>
        <taxon>Acanthomorphata</taxon>
        <taxon>Gobiaria</taxon>
        <taxon>Gobiiformes</taxon>
        <taxon>Gobioidei</taxon>
        <taxon>Gobiidae</taxon>
        <taxon>Gobionellinae</taxon>
        <taxon>Mugilogobius</taxon>
    </lineage>
</organism>
<comment type="caution">
    <text evidence="2">The sequence shown here is derived from an EMBL/GenBank/DDBJ whole genome shotgun (WGS) entry which is preliminary data.</text>
</comment>
<accession>A0AAW0Q7J3</accession>
<proteinExistence type="predicted"/>
<gene>
    <name evidence="2" type="ORF">WMY93_003508</name>
</gene>
<dbReference type="EMBL" id="JBBPFD010000002">
    <property type="protein sequence ID" value="KAK7940182.1"/>
    <property type="molecule type" value="Genomic_DNA"/>
</dbReference>
<dbReference type="AlphaFoldDB" id="A0AAW0Q7J3"/>
<dbReference type="Proteomes" id="UP001460270">
    <property type="component" value="Unassembled WGS sequence"/>
</dbReference>
<reference evidence="3" key="1">
    <citation type="submission" date="2024-04" db="EMBL/GenBank/DDBJ databases">
        <title>Salinicola lusitanus LLJ914,a marine bacterium isolated from the Okinawa Trough.</title>
        <authorList>
            <person name="Li J."/>
        </authorList>
    </citation>
    <scope>NUCLEOTIDE SEQUENCE [LARGE SCALE GENOMIC DNA]</scope>
</reference>
<feature type="region of interest" description="Disordered" evidence="1">
    <location>
        <begin position="417"/>
        <end position="443"/>
    </location>
</feature>
<keyword evidence="3" id="KW-1185">Reference proteome</keyword>
<evidence type="ECO:0000313" key="3">
    <source>
        <dbReference type="Proteomes" id="UP001460270"/>
    </source>
</evidence>
<sequence length="443" mass="48732">MTLLNPPLIRSPLPPRTSGSYRAGASAGRGGFAARDWLTILERARGVGREREVEVKADGKAGTCLPLKSVLSPTPSDRSWRQECGQTWHTFGTGGRLFQVAASIRWITHNAPSHDAARFRQKGSGIVSELGRSSKKTLSPAHTPTHTAANNGALYEVPTGAMVTPPFWAKTGRLPCQRNASPPTLSPFLSRTRVHLEITSGRLGIKPRLWRCSGRFIKPVEEKNHCSSSSSEPQYFIPTSAEELLSLITISVEEPLFLITTSAEETTVLITTSVEEPLFLITISVEEPLFLIPTSTEEPLSLITTSAEELLSLITISVEEPLFLITTSAEETTVPHHHLSRRTTVPHHHLCRRTTVPYPHINRRTTVPHHHLCKEPLSLITTSAEEPMFLITTSAEEPLFLITTSAEEPLFLITTSAEEPQSSSPLQQKSHCRSSATKQNHSP</sequence>
<evidence type="ECO:0000313" key="2">
    <source>
        <dbReference type="EMBL" id="KAK7940182.1"/>
    </source>
</evidence>
<protein>
    <submittedName>
        <fullName evidence="2">Uncharacterized protein</fullName>
    </submittedName>
</protein>
<feature type="region of interest" description="Disordered" evidence="1">
    <location>
        <begin position="1"/>
        <end position="28"/>
    </location>
</feature>
<name>A0AAW0Q7J3_9GOBI</name>